<dbReference type="InterPro" id="IPR000415">
    <property type="entry name" value="Nitroreductase-like"/>
</dbReference>
<dbReference type="EMBL" id="CP002629">
    <property type="protein sequence ID" value="AEB09117.1"/>
    <property type="molecule type" value="Genomic_DNA"/>
</dbReference>
<dbReference type="HOGENOM" id="CLU_070764_7_0_7"/>
<keyword evidence="2" id="KW-0560">Oxidoreductase</keyword>
<dbReference type="PANTHER" id="PTHR43673:SF10">
    <property type="entry name" value="NADH DEHYDROGENASE_NAD(P)H NITROREDUCTASE XCC3605-RELATED"/>
    <property type="match status" value="1"/>
</dbReference>
<dbReference type="GO" id="GO:0016491">
    <property type="term" value="F:oxidoreductase activity"/>
    <property type="evidence" value="ECO:0007669"/>
    <property type="project" value="UniProtKB-KW"/>
</dbReference>
<dbReference type="SUPFAM" id="SSF55469">
    <property type="entry name" value="FMN-dependent nitroreductase-like"/>
    <property type="match status" value="1"/>
</dbReference>
<sequence length="214" mass="23895">MEVKEVIYRRRSIRAFTPAPIPKKTLMQLIGAAIQAPSARNIQPWQFIVVTGKARARLAHSLLTRYEQDLAQGRQLPAIELPEPYQARARRFTESLAPAAVHEPTFDLIRGSLNFYGAPAVILLALDRRLSPDRLFDVGAAAQNLLLMAEAQGLSTCVIGLVLWYQDLIRQELQLPESVNLITTIALGIPDRTSPLFDHSASREDAAEFLTWID</sequence>
<dbReference type="PANTHER" id="PTHR43673">
    <property type="entry name" value="NAD(P)H NITROREDUCTASE YDGI-RELATED"/>
    <property type="match status" value="1"/>
</dbReference>
<name>F2NCI3_DESAR</name>
<protein>
    <submittedName>
        <fullName evidence="4">Nitroreductase</fullName>
    </submittedName>
</protein>
<evidence type="ECO:0000313" key="5">
    <source>
        <dbReference type="Proteomes" id="UP000000483"/>
    </source>
</evidence>
<dbReference type="RefSeq" id="WP_013706229.1">
    <property type="nucleotide sequence ID" value="NC_015388.1"/>
</dbReference>
<proteinExistence type="inferred from homology"/>
<evidence type="ECO:0000313" key="4">
    <source>
        <dbReference type="EMBL" id="AEB09117.1"/>
    </source>
</evidence>
<dbReference type="Pfam" id="PF00881">
    <property type="entry name" value="Nitroreductase"/>
    <property type="match status" value="1"/>
</dbReference>
<dbReference type="AlphaFoldDB" id="F2NCI3"/>
<accession>F2NCI3</accession>
<evidence type="ECO:0000259" key="3">
    <source>
        <dbReference type="Pfam" id="PF00881"/>
    </source>
</evidence>
<dbReference type="STRING" id="880072.Desac_1258"/>
<evidence type="ECO:0000256" key="1">
    <source>
        <dbReference type="ARBA" id="ARBA00007118"/>
    </source>
</evidence>
<organism evidence="4 5">
    <name type="scientific">Desulfobacca acetoxidans (strain ATCC 700848 / DSM 11109 / ASRB2)</name>
    <dbReference type="NCBI Taxonomy" id="880072"/>
    <lineage>
        <taxon>Bacteria</taxon>
        <taxon>Pseudomonadati</taxon>
        <taxon>Thermodesulfobacteriota</taxon>
        <taxon>Desulfobaccia</taxon>
        <taxon>Desulfobaccales</taxon>
        <taxon>Desulfobaccaceae</taxon>
        <taxon>Desulfobacca</taxon>
    </lineage>
</organism>
<comment type="similarity">
    <text evidence="1">Belongs to the nitroreductase family.</text>
</comment>
<dbReference type="CDD" id="cd02136">
    <property type="entry name" value="PnbA_NfnB-like"/>
    <property type="match status" value="1"/>
</dbReference>
<feature type="domain" description="Nitroreductase" evidence="3">
    <location>
        <begin position="7"/>
        <end position="188"/>
    </location>
</feature>
<evidence type="ECO:0000256" key="2">
    <source>
        <dbReference type="ARBA" id="ARBA00023002"/>
    </source>
</evidence>
<dbReference type="Proteomes" id="UP000000483">
    <property type="component" value="Chromosome"/>
</dbReference>
<dbReference type="InterPro" id="IPR029479">
    <property type="entry name" value="Nitroreductase"/>
</dbReference>
<reference evidence="5" key="2">
    <citation type="submission" date="2011-03" db="EMBL/GenBank/DDBJ databases">
        <title>The complete genome of Desulfobacca acetoxidans DSM 11109.</title>
        <authorList>
            <consortium name="US DOE Joint Genome Institute (JGI-PGF)"/>
            <person name="Lucas S."/>
            <person name="Copeland A."/>
            <person name="Lapidus A."/>
            <person name="Bruce D."/>
            <person name="Goodwin L."/>
            <person name="Pitluck S."/>
            <person name="Peters L."/>
            <person name="Kyrpides N."/>
            <person name="Mavromatis K."/>
            <person name="Ivanova N."/>
            <person name="Ovchinnikova G."/>
            <person name="Teshima H."/>
            <person name="Detter J.C."/>
            <person name="Han C."/>
            <person name="Land M."/>
            <person name="Hauser L."/>
            <person name="Markowitz V."/>
            <person name="Cheng J.-F."/>
            <person name="Hugenholtz P."/>
            <person name="Woyke T."/>
            <person name="Wu D."/>
            <person name="Spring S."/>
            <person name="Schueler E."/>
            <person name="Brambilla E."/>
            <person name="Klenk H.-P."/>
            <person name="Eisen J.A."/>
        </authorList>
    </citation>
    <scope>NUCLEOTIDE SEQUENCE [LARGE SCALE GENOMIC DNA]</scope>
    <source>
        <strain evidence="5">ATCC 700848 / DSM 11109 / ASRB2</strain>
    </source>
</reference>
<dbReference type="Gene3D" id="3.40.109.10">
    <property type="entry name" value="NADH Oxidase"/>
    <property type="match status" value="1"/>
</dbReference>
<keyword evidence="5" id="KW-1185">Reference proteome</keyword>
<gene>
    <name evidence="4" type="ordered locus">Desac_1258</name>
</gene>
<dbReference type="KEGG" id="dao:Desac_1258"/>
<dbReference type="eggNOG" id="COG0778">
    <property type="taxonomic scope" value="Bacteria"/>
</dbReference>
<dbReference type="OrthoDB" id="9798230at2"/>
<reference evidence="4 5" key="1">
    <citation type="journal article" date="2011" name="Stand. Genomic Sci.">
        <title>Complete genome sequence of the acetate-degrading sulfate reducer Desulfobacca acetoxidans type strain (ASRB2).</title>
        <authorList>
            <person name="Goker M."/>
            <person name="Teshima H."/>
            <person name="Lapidus A."/>
            <person name="Nolan M."/>
            <person name="Lucas S."/>
            <person name="Hammon N."/>
            <person name="Deshpande S."/>
            <person name="Cheng J.F."/>
            <person name="Tapia R."/>
            <person name="Han C."/>
            <person name="Goodwin L."/>
            <person name="Pitluck S."/>
            <person name="Huntemann M."/>
            <person name="Liolios K."/>
            <person name="Ivanova N."/>
            <person name="Pagani I."/>
            <person name="Mavromatis K."/>
            <person name="Ovchinikova G."/>
            <person name="Pati A."/>
            <person name="Chen A."/>
            <person name="Palaniappan K."/>
            <person name="Land M."/>
            <person name="Hauser L."/>
            <person name="Brambilla E.M."/>
            <person name="Rohde M."/>
            <person name="Spring S."/>
            <person name="Detter J.C."/>
            <person name="Woyke T."/>
            <person name="Bristow J."/>
            <person name="Eisen J.A."/>
            <person name="Markowitz V."/>
            <person name="Hugenholtz P."/>
            <person name="Kyrpides N.C."/>
            <person name="Klenk H.P."/>
        </authorList>
    </citation>
    <scope>NUCLEOTIDE SEQUENCE [LARGE SCALE GENOMIC DNA]</scope>
    <source>
        <strain evidence="5">ATCC 700848 / DSM 11109 / ASRB2</strain>
    </source>
</reference>